<evidence type="ECO:0000313" key="2">
    <source>
        <dbReference type="Proteomes" id="UP000244682"/>
    </source>
</evidence>
<evidence type="ECO:0000313" key="1">
    <source>
        <dbReference type="EMBL" id="AWC94680.1"/>
    </source>
</evidence>
<organism evidence="1 2">
    <name type="scientific">Morganella morganii</name>
    <name type="common">Proteus morganii</name>
    <dbReference type="NCBI Taxonomy" id="582"/>
    <lineage>
        <taxon>Bacteria</taxon>
        <taxon>Pseudomonadati</taxon>
        <taxon>Pseudomonadota</taxon>
        <taxon>Gammaproteobacteria</taxon>
        <taxon>Enterobacterales</taxon>
        <taxon>Morganellaceae</taxon>
        <taxon>Morganella</taxon>
    </lineage>
</organism>
<gene>
    <name evidence="1" type="ORF">AM380_14070</name>
</gene>
<accession>A0AAU8ZNB9</accession>
<dbReference type="EMBL" id="CP028956">
    <property type="protein sequence ID" value="AWC94680.1"/>
    <property type="molecule type" value="Genomic_DNA"/>
</dbReference>
<dbReference type="Proteomes" id="UP000244682">
    <property type="component" value="Chromosome"/>
</dbReference>
<name>A0AAU8ZNB9_MORMO</name>
<reference evidence="1 2" key="1">
    <citation type="submission" date="2018-04" db="EMBL/GenBank/DDBJ databases">
        <title>Whole genome sequencing of Morganella morganii AR_0133.</title>
        <authorList>
            <person name="Conlan S."/>
            <person name="Thomas P.J."/>
            <person name="Mullikin J."/>
            <person name="Frank K.M."/>
            <person name="Segre J.A."/>
        </authorList>
    </citation>
    <scope>NUCLEOTIDE SEQUENCE [LARGE SCALE GENOMIC DNA]</scope>
    <source>
        <strain evidence="1 2">AR_0133</strain>
    </source>
</reference>
<proteinExistence type="predicted"/>
<protein>
    <submittedName>
        <fullName evidence="1">Uncharacterized protein</fullName>
    </submittedName>
</protein>
<sequence length="83" mass="9754">MLLRQAYLTHTGEGEHSAWVSIRNILFMHQCAAAEIILARKGWKISVIYNDRFGFPVYAIRSKNGRKLKCCYDDYQKEMTKIR</sequence>
<dbReference type="AlphaFoldDB" id="A0AAU8ZNB9"/>